<evidence type="ECO:0000313" key="1">
    <source>
        <dbReference type="EMBL" id="JAH89595.1"/>
    </source>
</evidence>
<name>A0A0E9WJ32_ANGAN</name>
<sequence>MAAPPSAGCLWEGTV</sequence>
<dbReference type="EMBL" id="GBXM01018982">
    <property type="protein sequence ID" value="JAH89595.1"/>
    <property type="molecule type" value="Transcribed_RNA"/>
</dbReference>
<protein>
    <submittedName>
        <fullName evidence="1">Uncharacterized protein</fullName>
    </submittedName>
</protein>
<reference evidence="1" key="2">
    <citation type="journal article" date="2015" name="Fish Shellfish Immunol.">
        <title>Early steps in the European eel (Anguilla anguilla)-Vibrio vulnificus interaction in the gills: Role of the RtxA13 toxin.</title>
        <authorList>
            <person name="Callol A."/>
            <person name="Pajuelo D."/>
            <person name="Ebbesson L."/>
            <person name="Teles M."/>
            <person name="MacKenzie S."/>
            <person name="Amaro C."/>
        </authorList>
    </citation>
    <scope>NUCLEOTIDE SEQUENCE</scope>
</reference>
<proteinExistence type="predicted"/>
<accession>A0A0E9WJ32</accession>
<reference evidence="1" key="1">
    <citation type="submission" date="2014-11" db="EMBL/GenBank/DDBJ databases">
        <authorList>
            <person name="Amaro Gonzalez C."/>
        </authorList>
    </citation>
    <scope>NUCLEOTIDE SEQUENCE</scope>
</reference>
<organism evidence="1">
    <name type="scientific">Anguilla anguilla</name>
    <name type="common">European freshwater eel</name>
    <name type="synonym">Muraena anguilla</name>
    <dbReference type="NCBI Taxonomy" id="7936"/>
    <lineage>
        <taxon>Eukaryota</taxon>
        <taxon>Metazoa</taxon>
        <taxon>Chordata</taxon>
        <taxon>Craniata</taxon>
        <taxon>Vertebrata</taxon>
        <taxon>Euteleostomi</taxon>
        <taxon>Actinopterygii</taxon>
        <taxon>Neopterygii</taxon>
        <taxon>Teleostei</taxon>
        <taxon>Anguilliformes</taxon>
        <taxon>Anguillidae</taxon>
        <taxon>Anguilla</taxon>
    </lineage>
</organism>